<evidence type="ECO:0000256" key="1">
    <source>
        <dbReference type="ARBA" id="ARBA00007074"/>
    </source>
</evidence>
<evidence type="ECO:0000256" key="2">
    <source>
        <dbReference type="ARBA" id="ARBA00022670"/>
    </source>
</evidence>
<reference evidence="8 9" key="1">
    <citation type="submission" date="2018-03" db="EMBL/GenBank/DDBJ databases">
        <title>Aquarubrobacter algicola gen. nov., sp. nov., a novel actinobacterium isolated from shallow eutrophic lake during the end of cyanobacterial harmful algal blooms.</title>
        <authorList>
            <person name="Chun S.J."/>
        </authorList>
    </citation>
    <scope>NUCLEOTIDE SEQUENCE [LARGE SCALE GENOMIC DNA]</scope>
    <source>
        <strain evidence="8 9">Seoho-28</strain>
    </source>
</reference>
<dbReference type="Gene3D" id="3.90.1720.10">
    <property type="entry name" value="endopeptidase domain like (from Nostoc punctiforme)"/>
    <property type="match status" value="1"/>
</dbReference>
<dbReference type="OrthoDB" id="3765294at2"/>
<dbReference type="Proteomes" id="UP000240739">
    <property type="component" value="Unassembled WGS sequence"/>
</dbReference>
<evidence type="ECO:0000256" key="5">
    <source>
        <dbReference type="SAM" id="Coils"/>
    </source>
</evidence>
<dbReference type="InterPro" id="IPR010090">
    <property type="entry name" value="Phage_tape_meas"/>
</dbReference>
<dbReference type="GO" id="GO:0008234">
    <property type="term" value="F:cysteine-type peptidase activity"/>
    <property type="evidence" value="ECO:0007669"/>
    <property type="project" value="UniProtKB-KW"/>
</dbReference>
<sequence>MARSRGVRIPIAGDPADLQKATGDAARSLEKLQKDGARALDELAKKSEGASLAQRRALLQVETAQDRAAAAVKRYGEDSIQARRAVLKYDEALDQVRRSSSEVESATDKAGSAADALGGKMGKGGKLAAGLLGTIGVAETLRTTLENALTVDRGQRDLGARLGLTPAQAKTAGKTAGRLYAKAYGENLGDVTRAVDAVVSSIRGMREATQADVERAAGQALNFARVFEVDVAEAVTSVSTLLNSGLAENSTQAFDLLTTAAQRVPAGIRDELLAATAEYSQFFAQVGMDGEEAFGVLLAGSTKGRIGIDKAADAVKEFTIRGTDLSTTSREAYKAIGLDAEDMSRKLLKGGREGQDATRKIADGLLGIKDPAKRSNEAIKLFGTPLEDLGTKNVPAFLRAISGAKTGMEGFAGASERIGTNLNGGPAAAIERFKRRVTKAFTDGFGSAIIAGEDAVSWVKDNWKTAIFIPGGLAGAMLLAFKTAFNAVRKPVADTTAFILRRFDNMLGGLTTFLSAAGRIPGIGGKFRAAARGIDEAREKLRATADAIQGVNDKKIKLRVDDKELLAALTSARSLRELATDSRFALSQRPRSGGRRGGRVGSLGFRAGGMVPVAVSSGERLRFPDGSWSTVPGARVAADNVDTAVPAGTEVYTDHGQQLLAMGASRSFALRMQRPHFARGGKVRLGQGYQGNATTAGFEAGLGGATGVGGSFLNELIAGTTGNRDVAPRAQVRATGPSTERGDGSGAGGFAKYGLTAGQATRARRMLGTATAIARKGMPYQYGGFGNPSYDCSGYVSKILAAGGIGNGRMVVAQGTGLYVHGRPGPGKYVTWGVRGSSGRNAHTMIKLGNRYFESGGGAGPGERRGWNGAFQMRHFPGFRKGGKVRSLNTLVDATARPSATDEGGTRAAFAALAKRLADSTRVSYDALARLVARVTTMAAKERRDGDKVDARRFDAVRNLARAEQGRRLAQPIVRLQATQDRLSRADTRLGLQQRISGVTGEAAIRQQLDRAGSALGSLSARRTELVRALDRAKALGNTKAVSELTTALRGLDDQTLEVQASMADLNRELKDTQRQQVEQALEARTANASARLQLAQTTQGMSDDVEALRGNADAAYAVYADAVATFGAESTQAITALTALRGTWTDLAQGMRDQQLEGTRGALTALDRELLLAQIDTPGDTTDDQRIVRERLRIAEEALAAARAGGDTAAIDEFGPLVLQLREAIEAFAQQAAQSQTAMEDLLREMLAQRDQALRVAATEGGVLKQAIADAVSGQIGGLFGLGQQTPSFGGGGVRL</sequence>
<keyword evidence="2" id="KW-0645">Protease</keyword>
<proteinExistence type="inferred from homology"/>
<keyword evidence="5" id="KW-0175">Coiled coil</keyword>
<keyword evidence="3" id="KW-0378">Hydrolase</keyword>
<comment type="caution">
    <text evidence="8">The sequence shown here is derived from an EMBL/GenBank/DDBJ whole genome shotgun (WGS) entry which is preliminary data.</text>
</comment>
<comment type="similarity">
    <text evidence="1">Belongs to the peptidase C40 family.</text>
</comment>
<name>A0A2T4UE22_9ACTN</name>
<evidence type="ECO:0000313" key="9">
    <source>
        <dbReference type="Proteomes" id="UP000240739"/>
    </source>
</evidence>
<dbReference type="Pfam" id="PF10145">
    <property type="entry name" value="PhageMin_Tail"/>
    <property type="match status" value="1"/>
</dbReference>
<protein>
    <recommendedName>
        <fullName evidence="7">NlpC/P60 domain-containing protein</fullName>
    </recommendedName>
</protein>
<evidence type="ECO:0000256" key="3">
    <source>
        <dbReference type="ARBA" id="ARBA00022801"/>
    </source>
</evidence>
<keyword evidence="4" id="KW-0788">Thiol protease</keyword>
<gene>
    <name evidence="8" type="ORF">C7Y72_19195</name>
</gene>
<keyword evidence="9" id="KW-1185">Reference proteome</keyword>
<dbReference type="PROSITE" id="PS51935">
    <property type="entry name" value="NLPC_P60"/>
    <property type="match status" value="1"/>
</dbReference>
<feature type="domain" description="NlpC/P60" evidence="7">
    <location>
        <begin position="760"/>
        <end position="883"/>
    </location>
</feature>
<accession>A0A2T4UE22</accession>
<organism evidence="8 9">
    <name type="scientific">Paraconexibacter algicola</name>
    <dbReference type="NCBI Taxonomy" id="2133960"/>
    <lineage>
        <taxon>Bacteria</taxon>
        <taxon>Bacillati</taxon>
        <taxon>Actinomycetota</taxon>
        <taxon>Thermoleophilia</taxon>
        <taxon>Solirubrobacterales</taxon>
        <taxon>Paraconexibacteraceae</taxon>
        <taxon>Paraconexibacter</taxon>
    </lineage>
</organism>
<feature type="region of interest" description="Disordered" evidence="6">
    <location>
        <begin position="1"/>
        <end position="25"/>
    </location>
</feature>
<dbReference type="SUPFAM" id="SSF54001">
    <property type="entry name" value="Cysteine proteinases"/>
    <property type="match status" value="1"/>
</dbReference>
<evidence type="ECO:0000313" key="8">
    <source>
        <dbReference type="EMBL" id="PTL55756.1"/>
    </source>
</evidence>
<feature type="coiled-coil region" evidence="5">
    <location>
        <begin position="1056"/>
        <end position="1083"/>
    </location>
</feature>
<evidence type="ECO:0000256" key="4">
    <source>
        <dbReference type="ARBA" id="ARBA00022807"/>
    </source>
</evidence>
<evidence type="ECO:0000259" key="7">
    <source>
        <dbReference type="PROSITE" id="PS51935"/>
    </source>
</evidence>
<dbReference type="RefSeq" id="WP_107570799.1">
    <property type="nucleotide sequence ID" value="NZ_PYYB01000003.1"/>
</dbReference>
<evidence type="ECO:0000256" key="6">
    <source>
        <dbReference type="SAM" id="MobiDB-lite"/>
    </source>
</evidence>
<dbReference type="EMBL" id="PYYB01000003">
    <property type="protein sequence ID" value="PTL55756.1"/>
    <property type="molecule type" value="Genomic_DNA"/>
</dbReference>
<dbReference type="InterPro" id="IPR000064">
    <property type="entry name" value="NLP_P60_dom"/>
</dbReference>
<dbReference type="GO" id="GO:0006508">
    <property type="term" value="P:proteolysis"/>
    <property type="evidence" value="ECO:0007669"/>
    <property type="project" value="UniProtKB-KW"/>
</dbReference>
<dbReference type="InterPro" id="IPR038765">
    <property type="entry name" value="Papain-like_cys_pep_sf"/>
</dbReference>